<organism evidence="2 3">
    <name type="scientific">Ilex paraguariensis</name>
    <name type="common">yerba mate</name>
    <dbReference type="NCBI Taxonomy" id="185542"/>
    <lineage>
        <taxon>Eukaryota</taxon>
        <taxon>Viridiplantae</taxon>
        <taxon>Streptophyta</taxon>
        <taxon>Embryophyta</taxon>
        <taxon>Tracheophyta</taxon>
        <taxon>Spermatophyta</taxon>
        <taxon>Magnoliopsida</taxon>
        <taxon>eudicotyledons</taxon>
        <taxon>Gunneridae</taxon>
        <taxon>Pentapetalae</taxon>
        <taxon>asterids</taxon>
        <taxon>campanulids</taxon>
        <taxon>Aquifoliales</taxon>
        <taxon>Aquifoliaceae</taxon>
        <taxon>Ilex</taxon>
    </lineage>
</organism>
<evidence type="ECO:0008006" key="4">
    <source>
        <dbReference type="Google" id="ProtNLM"/>
    </source>
</evidence>
<accession>A0ABC8SSB2</accession>
<feature type="compositionally biased region" description="Basic and acidic residues" evidence="1">
    <location>
        <begin position="20"/>
        <end position="33"/>
    </location>
</feature>
<dbReference type="EMBL" id="CAUOFW020003437">
    <property type="protein sequence ID" value="CAK9159980.1"/>
    <property type="molecule type" value="Genomic_DNA"/>
</dbReference>
<name>A0ABC8SSB2_9AQUA</name>
<feature type="region of interest" description="Disordered" evidence="1">
    <location>
        <begin position="17"/>
        <end position="137"/>
    </location>
</feature>
<dbReference type="AlphaFoldDB" id="A0ABC8SSB2"/>
<reference evidence="2 3" key="1">
    <citation type="submission" date="2024-02" db="EMBL/GenBank/DDBJ databases">
        <authorList>
            <person name="Vignale AGUSTIN F."/>
            <person name="Sosa J E."/>
            <person name="Modenutti C."/>
        </authorList>
    </citation>
    <scope>NUCLEOTIDE SEQUENCE [LARGE SCALE GENOMIC DNA]</scope>
</reference>
<protein>
    <recommendedName>
        <fullName evidence="4">DNA-binding protein PTAC3</fullName>
    </recommendedName>
</protein>
<keyword evidence="3" id="KW-1185">Reference proteome</keyword>
<proteinExistence type="predicted"/>
<evidence type="ECO:0000313" key="2">
    <source>
        <dbReference type="EMBL" id="CAK9159980.1"/>
    </source>
</evidence>
<gene>
    <name evidence="2" type="ORF">ILEXP_LOCUS28703</name>
</gene>
<evidence type="ECO:0000256" key="1">
    <source>
        <dbReference type="SAM" id="MobiDB-lite"/>
    </source>
</evidence>
<comment type="caution">
    <text evidence="2">The sequence shown here is derived from an EMBL/GenBank/DDBJ whole genome shotgun (WGS) entry which is preliminary data.</text>
</comment>
<feature type="compositionally biased region" description="Acidic residues" evidence="1">
    <location>
        <begin position="34"/>
        <end position="68"/>
    </location>
</feature>
<evidence type="ECO:0000313" key="3">
    <source>
        <dbReference type="Proteomes" id="UP001642360"/>
    </source>
</evidence>
<feature type="compositionally biased region" description="Polar residues" evidence="1">
    <location>
        <begin position="116"/>
        <end position="137"/>
    </location>
</feature>
<dbReference type="Proteomes" id="UP001642360">
    <property type="component" value="Unassembled WGS sequence"/>
</dbReference>
<feature type="non-terminal residue" evidence="2">
    <location>
        <position position="1"/>
    </location>
</feature>
<sequence>PIKCEVKTPVLIEIIDEEEQDKKFEVAERHQVEDTEDEQSDKDEIDEVHDTKDEIDEVQDTEDEEMELEEKGKTKDEQQEEPEGSEQVVVESRKTKNKKKQFVIENSDNSKELDAWTSQDQDQEGYNSEQVNNKQIE</sequence>